<keyword evidence="5" id="KW-1185">Reference proteome</keyword>
<dbReference type="PANTHER" id="PTHR43795">
    <property type="entry name" value="BIFUNCTIONAL ASPARTATE AMINOTRANSFERASE AND GLUTAMATE/ASPARTATE-PREPHENATE AMINOTRANSFERASE-RELATED"/>
    <property type="match status" value="1"/>
</dbReference>
<feature type="domain" description="Aminotransferase class I/classII large" evidence="3">
    <location>
        <begin position="63"/>
        <end position="409"/>
    </location>
</feature>
<dbReference type="InterPro" id="IPR015424">
    <property type="entry name" value="PyrdxlP-dep_Trfase"/>
</dbReference>
<dbReference type="Proteomes" id="UP000815677">
    <property type="component" value="Unassembled WGS sequence"/>
</dbReference>
<dbReference type="InterPro" id="IPR015421">
    <property type="entry name" value="PyrdxlP-dep_Trfase_major"/>
</dbReference>
<dbReference type="InterPro" id="IPR004839">
    <property type="entry name" value="Aminotransferase_I/II_large"/>
</dbReference>
<organism evidence="4 5">
    <name type="scientific">Mycena chlorophos</name>
    <name type="common">Agaric fungus</name>
    <name type="synonym">Agaricus chlorophos</name>
    <dbReference type="NCBI Taxonomy" id="658473"/>
    <lineage>
        <taxon>Eukaryota</taxon>
        <taxon>Fungi</taxon>
        <taxon>Dikarya</taxon>
        <taxon>Basidiomycota</taxon>
        <taxon>Agaricomycotina</taxon>
        <taxon>Agaricomycetes</taxon>
        <taxon>Agaricomycetidae</taxon>
        <taxon>Agaricales</taxon>
        <taxon>Marasmiineae</taxon>
        <taxon>Mycenaceae</taxon>
        <taxon>Mycena</taxon>
    </lineage>
</organism>
<protein>
    <recommendedName>
        <fullName evidence="3">Aminotransferase class I/classII large domain-containing protein</fullName>
    </recommendedName>
</protein>
<accession>A0ABQ0LQK4</accession>
<reference evidence="4" key="1">
    <citation type="submission" date="2014-09" db="EMBL/GenBank/DDBJ databases">
        <title>Genome sequence of the luminous mushroom Mycena chlorophos for searching fungal bioluminescence genes.</title>
        <authorList>
            <person name="Tanaka Y."/>
            <person name="Kasuga D."/>
            <person name="Oba Y."/>
            <person name="Hase S."/>
            <person name="Sato K."/>
            <person name="Oba Y."/>
            <person name="Sakakibara Y."/>
        </authorList>
    </citation>
    <scope>NUCLEOTIDE SEQUENCE</scope>
</reference>
<dbReference type="InterPro" id="IPR015422">
    <property type="entry name" value="PyrdxlP-dep_Trfase_small"/>
</dbReference>
<feature type="region of interest" description="Disordered" evidence="2">
    <location>
        <begin position="1"/>
        <end position="22"/>
    </location>
</feature>
<dbReference type="InterPro" id="IPR050478">
    <property type="entry name" value="Ethylene_sulfur-biosynth"/>
</dbReference>
<dbReference type="SUPFAM" id="SSF53383">
    <property type="entry name" value="PLP-dependent transferases"/>
    <property type="match status" value="1"/>
</dbReference>
<dbReference type="PRINTS" id="PR00753">
    <property type="entry name" value="ACCSYNTHASE"/>
</dbReference>
<dbReference type="Pfam" id="PF00155">
    <property type="entry name" value="Aminotran_1_2"/>
    <property type="match status" value="1"/>
</dbReference>
<sequence length="420" mass="46403">MSPPLSPRALERIRTTPAPRYVPPPGPYYDPELFPEAHFSALLTTEHLRTQHLRYRFTLLKSGLPTVEDLLPEYINDHFSPRVRITRENCVAGPGIGACLAQLIWALVGQGEGVLMTAPFYDDYVRDIVHPAGAVPVLAHVPPTEDSLSPSVIPLLEKEIQLSQVPIRVLLVPNPHNPIPQVVPEETIKAYALLAEKHNLHLIVDEVFALSTFGDSSFPPAHNELFKSILSYDLDALAVDPSRVHVLAGPTKDFGASGFKLGLLISPSNPTLLTLLRPLFSATPISSASDALFTRVLQDKPFVASFLADNRAALRGAYELVARWCRAHDLTFTPANAGVYVLVDFAPFIDRLYPSDSALEERLEAVVKRLIAHRVFVKPTTSGADPIPTRFRVVYTQPRETMLLALRRIEETFGVDAVPM</sequence>
<keyword evidence="1" id="KW-0663">Pyridoxal phosphate</keyword>
<name>A0ABQ0LQK4_MYCCL</name>
<dbReference type="CDD" id="cd00609">
    <property type="entry name" value="AAT_like"/>
    <property type="match status" value="1"/>
</dbReference>
<gene>
    <name evidence="4" type="ORF">MCHLO_10332</name>
</gene>
<evidence type="ECO:0000313" key="4">
    <source>
        <dbReference type="EMBL" id="GAT53383.1"/>
    </source>
</evidence>
<evidence type="ECO:0000256" key="1">
    <source>
        <dbReference type="ARBA" id="ARBA00022898"/>
    </source>
</evidence>
<proteinExistence type="predicted"/>
<dbReference type="Gene3D" id="3.90.1150.10">
    <property type="entry name" value="Aspartate Aminotransferase, domain 1"/>
    <property type="match status" value="1"/>
</dbReference>
<evidence type="ECO:0000259" key="3">
    <source>
        <dbReference type="Pfam" id="PF00155"/>
    </source>
</evidence>
<evidence type="ECO:0000256" key="2">
    <source>
        <dbReference type="SAM" id="MobiDB-lite"/>
    </source>
</evidence>
<dbReference type="Gene3D" id="3.40.640.10">
    <property type="entry name" value="Type I PLP-dependent aspartate aminotransferase-like (Major domain)"/>
    <property type="match status" value="1"/>
</dbReference>
<dbReference type="EMBL" id="DF848284">
    <property type="protein sequence ID" value="GAT53383.1"/>
    <property type="molecule type" value="Genomic_DNA"/>
</dbReference>
<evidence type="ECO:0000313" key="5">
    <source>
        <dbReference type="Proteomes" id="UP000815677"/>
    </source>
</evidence>
<dbReference type="PANTHER" id="PTHR43795:SF39">
    <property type="entry name" value="AMINOTRANSFERASE CLASS I_CLASSII DOMAIN-CONTAINING PROTEIN"/>
    <property type="match status" value="1"/>
</dbReference>